<proteinExistence type="predicted"/>
<organism evidence="2">
    <name type="scientific">Diabrotica virgifera virgifera</name>
    <name type="common">western corn rootworm</name>
    <dbReference type="NCBI Taxonomy" id="50390"/>
    <lineage>
        <taxon>Eukaryota</taxon>
        <taxon>Metazoa</taxon>
        <taxon>Ecdysozoa</taxon>
        <taxon>Arthropoda</taxon>
        <taxon>Hexapoda</taxon>
        <taxon>Insecta</taxon>
        <taxon>Pterygota</taxon>
        <taxon>Neoptera</taxon>
        <taxon>Endopterygota</taxon>
        <taxon>Coleoptera</taxon>
        <taxon>Polyphaga</taxon>
        <taxon>Cucujiformia</taxon>
        <taxon>Chrysomeloidea</taxon>
        <taxon>Chrysomelidae</taxon>
        <taxon>Galerucinae</taxon>
        <taxon>Diabroticina</taxon>
        <taxon>Diabroticites</taxon>
        <taxon>Diabrotica</taxon>
    </lineage>
</organism>
<protein>
    <submittedName>
        <fullName evidence="2">Uncharacterized protein LOC114340240</fullName>
    </submittedName>
</protein>
<dbReference type="AlphaFoldDB" id="A0A6P7GSH5"/>
<gene>
    <name evidence="2" type="primary">LOC114340240</name>
</gene>
<evidence type="ECO:0000313" key="2">
    <source>
        <dbReference type="RefSeq" id="XP_028146760.1"/>
    </source>
</evidence>
<reference evidence="2" key="1">
    <citation type="submission" date="2025-08" db="UniProtKB">
        <authorList>
            <consortium name="RefSeq"/>
        </authorList>
    </citation>
    <scope>IDENTIFICATION</scope>
    <source>
        <tissue evidence="2">Whole insect</tissue>
    </source>
</reference>
<name>A0A6P7GSH5_DIAVI</name>
<evidence type="ECO:0000256" key="1">
    <source>
        <dbReference type="SAM" id="MobiDB-lite"/>
    </source>
</evidence>
<feature type="region of interest" description="Disordered" evidence="1">
    <location>
        <begin position="62"/>
        <end position="102"/>
    </location>
</feature>
<accession>A0A6P7GSH5</accession>
<feature type="compositionally biased region" description="Basic and acidic residues" evidence="1">
    <location>
        <begin position="71"/>
        <end position="92"/>
    </location>
</feature>
<sequence length="102" mass="11604">MTGVDRELPENKNIILIAICEEYSLPVDHLSKKRPNSIAVPTPHSNVFCDWNLSSPNEEKVEVLDTYSTPRDSKHLNPDDDQKYLTSPDKEYSQPYTTGKVV</sequence>
<dbReference type="RefSeq" id="XP_028146760.1">
    <property type="nucleotide sequence ID" value="XM_028290959.1"/>
</dbReference>
<dbReference type="InParanoid" id="A0A6P7GSH5"/>